<proteinExistence type="predicted"/>
<dbReference type="InterPro" id="IPR018391">
    <property type="entry name" value="PQQ_b-propeller_rpt"/>
</dbReference>
<keyword evidence="2" id="KW-0472">Membrane</keyword>
<gene>
    <name evidence="4" type="ORF">HARCEL1_00905</name>
</gene>
<keyword evidence="5" id="KW-1185">Reference proteome</keyword>
<feature type="transmembrane region" description="Helical" evidence="2">
    <location>
        <begin position="285"/>
        <end position="310"/>
    </location>
</feature>
<reference evidence="4 5" key="1">
    <citation type="submission" date="2018-04" db="EMBL/GenBank/DDBJ databases">
        <title>Halococcoides cellulosivorans gen. nov., sp. nov., an extremely halophilic cellulose-utilizing haloarchaeon from hypersaline lakes.</title>
        <authorList>
            <person name="Sorokin D.Y."/>
            <person name="Toshchakov S.V."/>
            <person name="Samarov N.I."/>
            <person name="Korzhenkov A."/>
            <person name="Kublanov I.V."/>
        </authorList>
    </citation>
    <scope>NUCLEOTIDE SEQUENCE [LARGE SCALE GENOMIC DNA]</scope>
    <source>
        <strain evidence="4 5">HArcel1</strain>
    </source>
</reference>
<evidence type="ECO:0000256" key="2">
    <source>
        <dbReference type="SAM" id="Phobius"/>
    </source>
</evidence>
<dbReference type="InterPro" id="IPR015943">
    <property type="entry name" value="WD40/YVTN_repeat-like_dom_sf"/>
</dbReference>
<dbReference type="KEGG" id="harc:HARCEL1_00905"/>
<feature type="domain" description="Pyrrolo-quinoline quinone repeat" evidence="3">
    <location>
        <begin position="756"/>
        <end position="811"/>
    </location>
</feature>
<keyword evidence="2" id="KW-1133">Transmembrane helix</keyword>
<protein>
    <recommendedName>
        <fullName evidence="3">Pyrrolo-quinoline quinone repeat domain-containing protein</fullName>
    </recommendedName>
</protein>
<dbReference type="SUPFAM" id="SSF50998">
    <property type="entry name" value="Quinoprotein alcohol dehydrogenase-like"/>
    <property type="match status" value="2"/>
</dbReference>
<dbReference type="InterPro" id="IPR035986">
    <property type="entry name" value="PKD_dom_sf"/>
</dbReference>
<keyword evidence="2" id="KW-0812">Transmembrane</keyword>
<dbReference type="Pfam" id="PF13360">
    <property type="entry name" value="PQQ_2"/>
    <property type="match status" value="2"/>
</dbReference>
<evidence type="ECO:0000313" key="5">
    <source>
        <dbReference type="Proteomes" id="UP000244727"/>
    </source>
</evidence>
<dbReference type="PANTHER" id="PTHR34512:SF30">
    <property type="entry name" value="OUTER MEMBRANE PROTEIN ASSEMBLY FACTOR BAMB"/>
    <property type="match status" value="1"/>
</dbReference>
<dbReference type="NCBIfam" id="TIGR01409">
    <property type="entry name" value="TAT_signal_seq"/>
    <property type="match status" value="1"/>
</dbReference>
<dbReference type="InterPro" id="IPR013783">
    <property type="entry name" value="Ig-like_fold"/>
</dbReference>
<dbReference type="PROSITE" id="PS51318">
    <property type="entry name" value="TAT"/>
    <property type="match status" value="1"/>
</dbReference>
<dbReference type="InterPro" id="IPR019546">
    <property type="entry name" value="TAT_signal_bac_arc"/>
</dbReference>
<evidence type="ECO:0000313" key="4">
    <source>
        <dbReference type="EMBL" id="AWB26378.1"/>
    </source>
</evidence>
<dbReference type="EMBL" id="CP028858">
    <property type="protein sequence ID" value="AWB26378.1"/>
    <property type="molecule type" value="Genomic_DNA"/>
</dbReference>
<dbReference type="SUPFAM" id="SSF49299">
    <property type="entry name" value="PKD domain"/>
    <property type="match status" value="1"/>
</dbReference>
<accession>A0A2R4WXW4</accession>
<dbReference type="Gene3D" id="2.60.40.10">
    <property type="entry name" value="Immunoglobulins"/>
    <property type="match status" value="2"/>
</dbReference>
<dbReference type="Proteomes" id="UP000244727">
    <property type="component" value="Chromosome"/>
</dbReference>
<dbReference type="AlphaFoldDB" id="A0A2R4WXW4"/>
<dbReference type="SMART" id="SM00564">
    <property type="entry name" value="PQQ"/>
    <property type="match status" value="6"/>
</dbReference>
<feature type="compositionally biased region" description="Basic and acidic residues" evidence="1">
    <location>
        <begin position="398"/>
        <end position="407"/>
    </location>
</feature>
<dbReference type="InterPro" id="IPR002372">
    <property type="entry name" value="PQQ_rpt_dom"/>
</dbReference>
<name>A0A2R4WXW4_9EURY</name>
<dbReference type="InterPro" id="IPR006311">
    <property type="entry name" value="TAT_signal"/>
</dbReference>
<dbReference type="PANTHER" id="PTHR34512">
    <property type="entry name" value="CELL SURFACE PROTEIN"/>
    <property type="match status" value="1"/>
</dbReference>
<organism evidence="4 5">
    <name type="scientific">Halococcoides cellulosivorans</name>
    <dbReference type="NCBI Taxonomy" id="1679096"/>
    <lineage>
        <taxon>Archaea</taxon>
        <taxon>Methanobacteriati</taxon>
        <taxon>Methanobacteriota</taxon>
        <taxon>Stenosarchaea group</taxon>
        <taxon>Halobacteria</taxon>
        <taxon>Halobacteriales</taxon>
        <taxon>Haloarculaceae</taxon>
        <taxon>Halococcoides</taxon>
    </lineage>
</organism>
<dbReference type="Gene3D" id="2.130.10.10">
    <property type="entry name" value="YVTN repeat-like/Quinoprotein amine dehydrogenase"/>
    <property type="match status" value="2"/>
</dbReference>
<evidence type="ECO:0000256" key="1">
    <source>
        <dbReference type="SAM" id="MobiDB-lite"/>
    </source>
</evidence>
<sequence>MRKHIPRRFMWQNMPISDHIVTDLLGDSVENSISRRNFVKAVGASGVALGGAGVTLANEDGVKMRDTSNAWGVRRDAHMSTGGSENEEHDDIWDAGIWENTHMISSTSLNLVGRTWEPRGNPDMSAPADGAWRYTFAISSSAIAYGELEEDMSKNWAFPLNSDPQDPFDTAYMGREVQFRETFTVESTGTDDQIDRIAIAERRDKDYCGFIHGRSFFEELYNGTEVEAPYVPPQFIPSQLGEGLSSRYANPAGVLNDAEVKYEQEQAQDRIQDAKAGVGVAGSTIGLAITIAGVSLPLVGLGVGIVGLTLSIDGFFNALLEEPDRDVAIYRGFRHQRPSEACGPAGLGYVTFDVFVSPDETTQFTTTIDISQNGHQFVGDDPYIHPEWTVEIDAGPPENDRPTRETLDINWGDSSPADPPDEANEDKQYGSSPTPVIGYPNQISESDTVRFDAYGTKLEMHPLADTEPYEWTLSRSDEKVDEYCTRTDSPYLDVDFESIDNATGIYEMTLSVTDASGGTGTAVDDTIRVGDSDEVGAVLWEATREQTPDGAAVTFNIGKYSSGDVDEWTLSYDGPDGSHGEVTGSTLREIMVVHQSEIGETHTLTFDQTGTYDVTLEVVPVDGQVSTASVTVEIESSDLEAPAPGAALDVAETNTIENGTQVTFSYGKRESVDIDEWVLNFGTWVGPNTNRFQEMTGEHIQTFGTPPSDVGETSTVLYRTTGEYEVTLTVTGKNGKESTATTTVQIGDEDEGNGGTERVRWTYELESSKLAAAPTVEDGPVYTATSGGTVHAVDPETGDAMDVPSGSWSTQAASTPIPAGEDLLVRSWGGKLYSADAMSGTVNWTFTGQAGGLASRPTYHGGTAYAVLWNGSLVAIDASTGEVQWRLNESATTFADPPVVNDGTVFVRSRAGTLWAVSADGGDIRWRNDSIADGVAVQPAVHNDSIYVVSFDGRLHDVTADDGTVVDSFSPPSTGPYSSSPVVGEEHAYVASGGGTVHAVDRTTGNVDWSFSKPHGGVRGLTVRANTLLVVSDEGTLYAVDI</sequence>
<evidence type="ECO:0000259" key="3">
    <source>
        <dbReference type="Pfam" id="PF13360"/>
    </source>
</evidence>
<feature type="domain" description="Pyrrolo-quinoline quinone repeat" evidence="3">
    <location>
        <begin position="870"/>
        <end position="1040"/>
    </location>
</feature>
<dbReference type="InterPro" id="IPR011047">
    <property type="entry name" value="Quinoprotein_ADH-like_sf"/>
</dbReference>
<feature type="region of interest" description="Disordered" evidence="1">
    <location>
        <begin position="390"/>
        <end position="444"/>
    </location>
</feature>